<evidence type="ECO:0000313" key="2">
    <source>
        <dbReference type="EMBL" id="KAE8135378.1"/>
    </source>
</evidence>
<accession>A0A5N6SL03</accession>
<dbReference type="EMBL" id="ML743594">
    <property type="protein sequence ID" value="KAE8135378.1"/>
    <property type="molecule type" value="Genomic_DNA"/>
</dbReference>
<feature type="domain" description="DUF6606" evidence="1">
    <location>
        <begin position="12"/>
        <end position="242"/>
    </location>
</feature>
<keyword evidence="3" id="KW-1185">Reference proteome</keyword>
<reference evidence="2 3" key="1">
    <citation type="submission" date="2019-04" db="EMBL/GenBank/DDBJ databases">
        <title>Friends and foes A comparative genomics study of 23 Aspergillus species from section Flavi.</title>
        <authorList>
            <consortium name="DOE Joint Genome Institute"/>
            <person name="Kjaerbolling I."/>
            <person name="Vesth T."/>
            <person name="Frisvad J.C."/>
            <person name="Nybo J.L."/>
            <person name="Theobald S."/>
            <person name="Kildgaard S."/>
            <person name="Isbrandt T."/>
            <person name="Kuo A."/>
            <person name="Sato A."/>
            <person name="Lyhne E.K."/>
            <person name="Kogle M.E."/>
            <person name="Wiebenga A."/>
            <person name="Kun R.S."/>
            <person name="Lubbers R.J."/>
            <person name="Makela M.R."/>
            <person name="Barry K."/>
            <person name="Chovatia M."/>
            <person name="Clum A."/>
            <person name="Daum C."/>
            <person name="Haridas S."/>
            <person name="He G."/>
            <person name="LaButti K."/>
            <person name="Lipzen A."/>
            <person name="Mondo S."/>
            <person name="Riley R."/>
            <person name="Salamov A."/>
            <person name="Simmons B.A."/>
            <person name="Magnuson J.K."/>
            <person name="Henrissat B."/>
            <person name="Mortensen U.H."/>
            <person name="Larsen T.O."/>
            <person name="Devries R.P."/>
            <person name="Grigoriev I.V."/>
            <person name="Machida M."/>
            <person name="Baker S.E."/>
            <person name="Andersen M.R."/>
        </authorList>
    </citation>
    <scope>NUCLEOTIDE SEQUENCE [LARGE SCALE GENOMIC DNA]</scope>
    <source>
        <strain evidence="2 3">CBS 117625</strain>
    </source>
</reference>
<gene>
    <name evidence="2" type="ORF">BDV38DRAFT_285011</name>
</gene>
<protein>
    <recommendedName>
        <fullName evidence="1">DUF6606 domain-containing protein</fullName>
    </recommendedName>
</protein>
<evidence type="ECO:0000313" key="3">
    <source>
        <dbReference type="Proteomes" id="UP000325672"/>
    </source>
</evidence>
<dbReference type="OrthoDB" id="3182339at2759"/>
<dbReference type="Proteomes" id="UP000325672">
    <property type="component" value="Unassembled WGS sequence"/>
</dbReference>
<dbReference type="GeneID" id="43644603"/>
<dbReference type="Pfam" id="PF20255">
    <property type="entry name" value="DUF6606"/>
    <property type="match status" value="1"/>
</dbReference>
<evidence type="ECO:0000259" key="1">
    <source>
        <dbReference type="Pfam" id="PF20255"/>
    </source>
</evidence>
<sequence length="489" mass="54921">MVVNNTILAMTFNHVVLPPKLPGEQETEAQVIEVQNDLLSRVLDAAGKLKEISDAKAVVVWESIEKTLRTLKEVRTEGWVNEASLLGALKDLQPGNAIIVHVALQNACILIRYPSDEDENIIFETFETSPTAESTLAAKGALEWDFPGSAVSLARSKFENPVFQKNLAGFLERASREALDEFCPKTHKAGVKVSETRDTVDPAIISQFLMTLVETNGSRTYPPILRKRVKDDVCWDNAERPWSGVQIGRMQYKFLMCALMAHLLEDSVHTVDHEQCNFLKTKVCRRLAKLEAKRENASAVIRDAYTWLFAVIGPECQKSIDTVTAVFEARWDYFKRSIRRKVDRLPQAAEDKDLHLSLRNSLPYLKAVLDWSRQSQGACKVVDPTTPDRNSNKGKTEQFSAITTRYTSLADVERTIESAAPDIPDEKGKCEALCMDLSRQIEDYMSAVGKAYGNDPEQISVCILSVFELWIQMDKCAMVAHPLLADYHP</sequence>
<dbReference type="RefSeq" id="XP_031911441.1">
    <property type="nucleotide sequence ID" value="XM_032060393.1"/>
</dbReference>
<dbReference type="InterPro" id="IPR046541">
    <property type="entry name" value="DUF6606"/>
</dbReference>
<organism evidence="2 3">
    <name type="scientific">Aspergillus pseudotamarii</name>
    <dbReference type="NCBI Taxonomy" id="132259"/>
    <lineage>
        <taxon>Eukaryota</taxon>
        <taxon>Fungi</taxon>
        <taxon>Dikarya</taxon>
        <taxon>Ascomycota</taxon>
        <taxon>Pezizomycotina</taxon>
        <taxon>Eurotiomycetes</taxon>
        <taxon>Eurotiomycetidae</taxon>
        <taxon>Eurotiales</taxon>
        <taxon>Aspergillaceae</taxon>
        <taxon>Aspergillus</taxon>
        <taxon>Aspergillus subgen. Circumdati</taxon>
    </lineage>
</organism>
<proteinExistence type="predicted"/>
<name>A0A5N6SL03_ASPPS</name>
<dbReference type="AlphaFoldDB" id="A0A5N6SL03"/>